<evidence type="ECO:0000256" key="5">
    <source>
        <dbReference type="ARBA" id="ARBA00022723"/>
    </source>
</evidence>
<comment type="subcellular location">
    <subcellularLocation>
        <location evidence="10">Cell inner membrane</location>
        <topology evidence="10">Peripheral membrane protein</topology>
        <orientation evidence="10">Cytoplasmic side</orientation>
    </subcellularLocation>
</comment>
<keyword evidence="13" id="KW-1185">Reference proteome</keyword>
<dbReference type="GO" id="GO:0030145">
    <property type="term" value="F:manganese ion binding"/>
    <property type="evidence" value="ECO:0007669"/>
    <property type="project" value="UniProtKB-UniRule"/>
</dbReference>
<dbReference type="InterPro" id="IPR010138">
    <property type="entry name" value="UDP-diacylglucosamine_Hdrlase"/>
</dbReference>
<accession>A0A972FRL5</accession>
<dbReference type="NCBIfam" id="TIGR01854">
    <property type="entry name" value="lipid_A_lpxH"/>
    <property type="match status" value="1"/>
</dbReference>
<evidence type="ECO:0000256" key="1">
    <source>
        <dbReference type="ARBA" id="ARBA00022475"/>
    </source>
</evidence>
<keyword evidence="8 10" id="KW-0472">Membrane</keyword>
<dbReference type="InterPro" id="IPR004843">
    <property type="entry name" value="Calcineurin-like_PHP"/>
</dbReference>
<dbReference type="InterPro" id="IPR043461">
    <property type="entry name" value="LpxH-like"/>
</dbReference>
<feature type="binding site" evidence="10">
    <location>
        <position position="41"/>
    </location>
    <ligand>
        <name>Mn(2+)</name>
        <dbReference type="ChEBI" id="CHEBI:29035"/>
        <label>1</label>
    </ligand>
</feature>
<name>A0A972FRL5_9GAMM</name>
<dbReference type="EMBL" id="JAAXYH010000002">
    <property type="protein sequence ID" value="NMH64452.1"/>
    <property type="molecule type" value="Genomic_DNA"/>
</dbReference>
<comment type="pathway">
    <text evidence="10">Glycolipid biosynthesis; lipid IV(A) biosynthesis; lipid IV(A) from (3R)-3-hydroxytetradecanoyl-[acyl-carrier-protein] and UDP-N-acetyl-alpha-D-glucosamine: step 4/6.</text>
</comment>
<dbReference type="GO" id="GO:0019897">
    <property type="term" value="C:extrinsic component of plasma membrane"/>
    <property type="evidence" value="ECO:0007669"/>
    <property type="project" value="UniProtKB-UniRule"/>
</dbReference>
<dbReference type="SUPFAM" id="SSF56300">
    <property type="entry name" value="Metallo-dependent phosphatases"/>
    <property type="match status" value="1"/>
</dbReference>
<comment type="function">
    <text evidence="10">Hydrolyzes the pyrophosphate bond of UDP-2,3-diacylglucosamine to yield 2,3-diacylglucosamine 1-phosphate (lipid X) and UMP by catalyzing the attack of water at the alpha-P atom. Involved in the biosynthesis of lipid A, a phosphorylated glycolipid that anchors the lipopolysaccharide to the outer membrane of the cell.</text>
</comment>
<comment type="catalytic activity">
    <reaction evidence="10">
        <text>UDP-2-N,3-O-bis[(3R)-3-hydroxytetradecanoyl]-alpha-D-glucosamine + H2O = 2-N,3-O-bis[(3R)-3-hydroxytetradecanoyl]-alpha-D-glucosaminyl 1-phosphate + UMP + 2 H(+)</text>
        <dbReference type="Rhea" id="RHEA:25213"/>
        <dbReference type="ChEBI" id="CHEBI:15377"/>
        <dbReference type="ChEBI" id="CHEBI:15378"/>
        <dbReference type="ChEBI" id="CHEBI:57865"/>
        <dbReference type="ChEBI" id="CHEBI:57957"/>
        <dbReference type="ChEBI" id="CHEBI:78847"/>
        <dbReference type="EC" id="3.6.1.54"/>
    </reaction>
</comment>
<dbReference type="PANTHER" id="PTHR34990">
    <property type="entry name" value="UDP-2,3-DIACYLGLUCOSAMINE HYDROLASE-RELATED"/>
    <property type="match status" value="1"/>
</dbReference>
<evidence type="ECO:0000313" key="13">
    <source>
        <dbReference type="Proteomes" id="UP000737113"/>
    </source>
</evidence>
<dbReference type="NCBIfam" id="NF003743">
    <property type="entry name" value="PRK05340.1"/>
    <property type="match status" value="1"/>
</dbReference>
<evidence type="ECO:0000256" key="8">
    <source>
        <dbReference type="ARBA" id="ARBA00023136"/>
    </source>
</evidence>
<feature type="binding site" evidence="10">
    <location>
        <position position="8"/>
    </location>
    <ligand>
        <name>Mn(2+)</name>
        <dbReference type="ChEBI" id="CHEBI:29035"/>
        <label>1</label>
    </ligand>
</feature>
<feature type="domain" description="Calcineurin-like phosphoesterase" evidence="11">
    <location>
        <begin position="1"/>
        <end position="198"/>
    </location>
</feature>
<evidence type="ECO:0000256" key="9">
    <source>
        <dbReference type="ARBA" id="ARBA00023211"/>
    </source>
</evidence>
<evidence type="ECO:0000256" key="6">
    <source>
        <dbReference type="ARBA" id="ARBA00022801"/>
    </source>
</evidence>
<dbReference type="RefSeq" id="WP_169563128.1">
    <property type="nucleotide sequence ID" value="NZ_JAAXYH010000002.1"/>
</dbReference>
<dbReference type="HAMAP" id="MF_00575">
    <property type="entry name" value="LpxH"/>
    <property type="match status" value="1"/>
</dbReference>
<dbReference type="CDD" id="cd07398">
    <property type="entry name" value="MPP_YbbF-LpxH"/>
    <property type="match status" value="1"/>
</dbReference>
<reference evidence="12" key="1">
    <citation type="submission" date="2020-04" db="EMBL/GenBank/DDBJ databases">
        <title>Description of Shewanella salipaludis sp. nov., isolated from a salt marsh.</title>
        <authorList>
            <person name="Park S."/>
            <person name="Yoon J.-H."/>
        </authorList>
    </citation>
    <scope>NUCLEOTIDE SEQUENCE</scope>
    <source>
        <strain evidence="12">SHSM-M6</strain>
    </source>
</reference>
<evidence type="ECO:0000256" key="3">
    <source>
        <dbReference type="ARBA" id="ARBA00022519"/>
    </source>
</evidence>
<dbReference type="EC" id="3.6.1.54" evidence="10"/>
<dbReference type="Gene3D" id="3.60.21.10">
    <property type="match status" value="1"/>
</dbReference>
<keyword evidence="7 10" id="KW-0443">Lipid metabolism</keyword>
<dbReference type="PANTHER" id="PTHR34990:SF1">
    <property type="entry name" value="UDP-2,3-DIACYLGLUCOSAMINE HYDROLASE"/>
    <property type="match status" value="1"/>
</dbReference>
<dbReference type="Pfam" id="PF00149">
    <property type="entry name" value="Metallophos"/>
    <property type="match status" value="1"/>
</dbReference>
<comment type="cofactor">
    <cofactor evidence="10">
        <name>Mn(2+)</name>
        <dbReference type="ChEBI" id="CHEBI:29035"/>
    </cofactor>
    <text evidence="10">Binds 2 Mn(2+) ions per subunit in a binuclear metal center.</text>
</comment>
<organism evidence="12 13">
    <name type="scientific">Shewanella salipaludis</name>
    <dbReference type="NCBI Taxonomy" id="2723052"/>
    <lineage>
        <taxon>Bacteria</taxon>
        <taxon>Pseudomonadati</taxon>
        <taxon>Pseudomonadota</taxon>
        <taxon>Gammaproteobacteria</taxon>
        <taxon>Alteromonadales</taxon>
        <taxon>Shewanellaceae</taxon>
        <taxon>Shewanella</taxon>
    </lineage>
</organism>
<dbReference type="GO" id="GO:0008758">
    <property type="term" value="F:UDP-2,3-diacylglucosamine hydrolase activity"/>
    <property type="evidence" value="ECO:0007669"/>
    <property type="project" value="UniProtKB-UniRule"/>
</dbReference>
<evidence type="ECO:0000256" key="7">
    <source>
        <dbReference type="ARBA" id="ARBA00023098"/>
    </source>
</evidence>
<evidence type="ECO:0000256" key="10">
    <source>
        <dbReference type="HAMAP-Rule" id="MF_00575"/>
    </source>
</evidence>
<feature type="binding site" evidence="10">
    <location>
        <position position="166"/>
    </location>
    <ligand>
        <name>substrate</name>
    </ligand>
</feature>
<feature type="binding site" evidence="10">
    <location>
        <position position="10"/>
    </location>
    <ligand>
        <name>Mn(2+)</name>
        <dbReference type="ChEBI" id="CHEBI:29035"/>
        <label>1</label>
    </ligand>
</feature>
<dbReference type="InterPro" id="IPR029052">
    <property type="entry name" value="Metallo-depent_PP-like"/>
</dbReference>
<keyword evidence="5 10" id="KW-0479">Metal-binding</keyword>
<keyword evidence="6 10" id="KW-0378">Hydrolase</keyword>
<feature type="binding site" evidence="10">
    <location>
        <position position="121"/>
    </location>
    <ligand>
        <name>substrate</name>
    </ligand>
</feature>
<evidence type="ECO:0000256" key="4">
    <source>
        <dbReference type="ARBA" id="ARBA00022556"/>
    </source>
</evidence>
<evidence type="ECO:0000256" key="2">
    <source>
        <dbReference type="ARBA" id="ARBA00022516"/>
    </source>
</evidence>
<proteinExistence type="inferred from homology"/>
<feature type="binding site" evidence="10">
    <location>
        <position position="194"/>
    </location>
    <ligand>
        <name>Mn(2+)</name>
        <dbReference type="ChEBI" id="CHEBI:29035"/>
        <label>2</label>
    </ligand>
</feature>
<evidence type="ECO:0000259" key="11">
    <source>
        <dbReference type="Pfam" id="PF00149"/>
    </source>
</evidence>
<feature type="binding site" evidence="10">
    <location>
        <position position="159"/>
    </location>
    <ligand>
        <name>substrate</name>
    </ligand>
</feature>
<dbReference type="GO" id="GO:0005737">
    <property type="term" value="C:cytoplasm"/>
    <property type="evidence" value="ECO:0007669"/>
    <property type="project" value="InterPro"/>
</dbReference>
<comment type="caution">
    <text evidence="12">The sequence shown here is derived from an EMBL/GenBank/DDBJ whole genome shotgun (WGS) entry which is preliminary data.</text>
</comment>
<keyword evidence="1 10" id="KW-1003">Cell membrane</keyword>
<feature type="binding site" evidence="10">
    <location>
        <position position="113"/>
    </location>
    <ligand>
        <name>Mn(2+)</name>
        <dbReference type="ChEBI" id="CHEBI:29035"/>
        <label>2</label>
    </ligand>
</feature>
<evidence type="ECO:0000313" key="12">
    <source>
        <dbReference type="EMBL" id="NMH64452.1"/>
    </source>
</evidence>
<keyword evidence="2 10" id="KW-0444">Lipid biosynthesis</keyword>
<dbReference type="AlphaFoldDB" id="A0A972FRL5"/>
<feature type="binding site" evidence="10">
    <location>
        <position position="196"/>
    </location>
    <ligand>
        <name>Mn(2+)</name>
        <dbReference type="ChEBI" id="CHEBI:29035"/>
        <label>1</label>
    </ligand>
</feature>
<gene>
    <name evidence="10" type="primary">lpxH</name>
    <name evidence="12" type="ORF">HC757_04640</name>
</gene>
<feature type="binding site" evidence="10">
    <location>
        <position position="41"/>
    </location>
    <ligand>
        <name>Mn(2+)</name>
        <dbReference type="ChEBI" id="CHEBI:29035"/>
        <label>2</label>
    </ligand>
</feature>
<keyword evidence="9 10" id="KW-0464">Manganese</keyword>
<dbReference type="Proteomes" id="UP000737113">
    <property type="component" value="Unassembled WGS sequence"/>
</dbReference>
<feature type="binding site" evidence="10">
    <location>
        <position position="163"/>
    </location>
    <ligand>
        <name>substrate</name>
    </ligand>
</feature>
<keyword evidence="3 10" id="KW-0997">Cell inner membrane</keyword>
<sequence length="241" mass="27415">MRTLFIADLHLSADRPDITQAFYRFLDTQLDNTQALYILGDLFEVWVGDDIAEPFAIALAAKLKHVSTRLPVYFIHGNRDFLLGKHFAASAGMILLPEVHRLNLYGKAVVILHGDSLCTLDRAYQRFRKFRSLSWVRWLYCQLPRQTRQGIADKLRNKSKQSNQNKSYSIMDVAPGSVDALMRQTGAELMIHGHTHRPAIHELTHDRRRLVVGDWYQQGSVLSITPDSASLDVLPFDSACP</sequence>
<comment type="similarity">
    <text evidence="10">Belongs to the LpxH family.</text>
</comment>
<protein>
    <recommendedName>
        <fullName evidence="10">UDP-2,3-diacylglucosamine hydrolase</fullName>
        <ecNumber evidence="10">3.6.1.54</ecNumber>
    </recommendedName>
    <alternativeName>
        <fullName evidence="10">UDP-2,3-diacylglucosamine diphosphatase</fullName>
    </alternativeName>
</protein>
<keyword evidence="4 10" id="KW-0441">Lipid A biosynthesis</keyword>
<feature type="binding site" evidence="10">
    <location>
        <position position="78"/>
    </location>
    <ligand>
        <name>Mn(2+)</name>
        <dbReference type="ChEBI" id="CHEBI:29035"/>
        <label>2</label>
    </ligand>
</feature>
<feature type="binding site" evidence="10">
    <location>
        <position position="194"/>
    </location>
    <ligand>
        <name>substrate</name>
    </ligand>
</feature>
<feature type="binding site" evidence="10">
    <location>
        <begin position="78"/>
        <end position="79"/>
    </location>
    <ligand>
        <name>substrate</name>
    </ligand>
</feature>
<dbReference type="GO" id="GO:0009245">
    <property type="term" value="P:lipid A biosynthetic process"/>
    <property type="evidence" value="ECO:0007669"/>
    <property type="project" value="UniProtKB-UniRule"/>
</dbReference>